<dbReference type="OrthoDB" id="6227277at2"/>
<proteinExistence type="predicted"/>
<organism evidence="2 3">
    <name type="scientific">Salinimonas iocasae</name>
    <dbReference type="NCBI Taxonomy" id="2572577"/>
    <lineage>
        <taxon>Bacteria</taxon>
        <taxon>Pseudomonadati</taxon>
        <taxon>Pseudomonadota</taxon>
        <taxon>Gammaproteobacteria</taxon>
        <taxon>Alteromonadales</taxon>
        <taxon>Alteromonadaceae</taxon>
        <taxon>Alteromonas/Salinimonas group</taxon>
        <taxon>Salinimonas</taxon>
    </lineage>
</organism>
<name>A0A5B7YCC2_9ALTE</name>
<dbReference type="EMBL" id="CP039852">
    <property type="protein sequence ID" value="QCZ92239.1"/>
    <property type="molecule type" value="Genomic_DNA"/>
</dbReference>
<keyword evidence="1" id="KW-0812">Transmembrane</keyword>
<protein>
    <submittedName>
        <fullName evidence="2">Uncharacterized protein</fullName>
    </submittedName>
</protein>
<evidence type="ECO:0000313" key="3">
    <source>
        <dbReference type="Proteomes" id="UP000304912"/>
    </source>
</evidence>
<keyword evidence="1" id="KW-0472">Membrane</keyword>
<keyword evidence="1" id="KW-1133">Transmembrane helix</keyword>
<keyword evidence="3" id="KW-1185">Reference proteome</keyword>
<dbReference type="AlphaFoldDB" id="A0A5B7YCC2"/>
<evidence type="ECO:0000313" key="2">
    <source>
        <dbReference type="EMBL" id="QCZ92239.1"/>
    </source>
</evidence>
<feature type="transmembrane region" description="Helical" evidence="1">
    <location>
        <begin position="49"/>
        <end position="67"/>
    </location>
</feature>
<dbReference type="RefSeq" id="WP_139755000.1">
    <property type="nucleotide sequence ID" value="NZ_CP039852.1"/>
</dbReference>
<gene>
    <name evidence="2" type="ORF">FBQ74_01555</name>
</gene>
<dbReference type="Proteomes" id="UP000304912">
    <property type="component" value="Chromosome"/>
</dbReference>
<evidence type="ECO:0000256" key="1">
    <source>
        <dbReference type="SAM" id="Phobius"/>
    </source>
</evidence>
<sequence length="166" mass="18861">MTMKTFEKHLQQQLDELPRERHPDKDLWQGIDLAIQAQADETRTKRQPVWLASAAVVMVAVIIGFMMRPVSTDPEVNPVTGQSLVKALSQQHEKEKSALLVSLEGTPAVTENWQEQLTELEDAAEAIKAALKEDPNNTALLRMLQSVYQQQFLLIERVHAPKWQQI</sequence>
<dbReference type="KEGG" id="salk:FBQ74_01555"/>
<accession>A0A5B7YCC2</accession>
<reference evidence="2 3" key="1">
    <citation type="submission" date="2019-04" db="EMBL/GenBank/DDBJ databases">
        <title>Salinimonas iocasae sp. nov., a halophilic bacterium isolated from the outer tube casing of tubeworms in Okinawa Trough.</title>
        <authorList>
            <person name="Zhang H."/>
            <person name="Wang H."/>
            <person name="Li C."/>
        </authorList>
    </citation>
    <scope>NUCLEOTIDE SEQUENCE [LARGE SCALE GENOMIC DNA]</scope>
    <source>
        <strain evidence="2 3">KX18D6</strain>
    </source>
</reference>